<dbReference type="PANTHER" id="PTHR23501:SF5">
    <property type="entry name" value="TRANSPORT PROTEIN"/>
    <property type="match status" value="1"/>
</dbReference>
<feature type="transmembrane region" description="Helical" evidence="5">
    <location>
        <begin position="283"/>
        <end position="302"/>
    </location>
</feature>
<proteinExistence type="predicted"/>
<evidence type="ECO:0000256" key="2">
    <source>
        <dbReference type="ARBA" id="ARBA00022692"/>
    </source>
</evidence>
<dbReference type="SUPFAM" id="SSF103473">
    <property type="entry name" value="MFS general substrate transporter"/>
    <property type="match status" value="1"/>
</dbReference>
<feature type="transmembrane region" description="Helical" evidence="5">
    <location>
        <begin position="322"/>
        <end position="341"/>
    </location>
</feature>
<dbReference type="EMBL" id="JARZAK010000011">
    <property type="protein sequence ID" value="MDY7259372.1"/>
    <property type="molecule type" value="Genomic_DNA"/>
</dbReference>
<feature type="transmembrane region" description="Helical" evidence="5">
    <location>
        <begin position="148"/>
        <end position="174"/>
    </location>
</feature>
<keyword evidence="2 5" id="KW-0812">Transmembrane</keyword>
<feature type="transmembrane region" description="Helical" evidence="5">
    <location>
        <begin position="212"/>
        <end position="238"/>
    </location>
</feature>
<feature type="transmembrane region" description="Helical" evidence="5">
    <location>
        <begin position="61"/>
        <end position="80"/>
    </location>
</feature>
<reference evidence="6 7" key="1">
    <citation type="submission" date="2023-04" db="EMBL/GenBank/DDBJ databases">
        <title>Bacteroides pacosi sp. nov., isolated from the fecal material of an alpaca.</title>
        <authorList>
            <person name="Miller S."/>
            <person name="Hendry M."/>
            <person name="King J."/>
            <person name="Sankaranarayanan K."/>
            <person name="Lawson P.A."/>
        </authorList>
    </citation>
    <scope>NUCLEOTIDE SEQUENCE [LARGE SCALE GENOMIC DNA]</scope>
    <source>
        <strain evidence="6 7">A2-P53</strain>
    </source>
</reference>
<feature type="transmembrane region" description="Helical" evidence="5">
    <location>
        <begin position="92"/>
        <end position="116"/>
    </location>
</feature>
<dbReference type="Proteomes" id="UP001292913">
    <property type="component" value="Unassembled WGS sequence"/>
</dbReference>
<name>A0ABU5HUX5_9BACE</name>
<dbReference type="PANTHER" id="PTHR23501">
    <property type="entry name" value="MAJOR FACILITATOR SUPERFAMILY"/>
    <property type="match status" value="1"/>
</dbReference>
<organism evidence="6 7">
    <name type="scientific">Bacteroides vicugnae</name>
    <dbReference type="NCBI Taxonomy" id="3037989"/>
    <lineage>
        <taxon>Bacteria</taxon>
        <taxon>Pseudomonadati</taxon>
        <taxon>Bacteroidota</taxon>
        <taxon>Bacteroidia</taxon>
        <taxon>Bacteroidales</taxon>
        <taxon>Bacteroidaceae</taxon>
        <taxon>Bacteroides</taxon>
    </lineage>
</organism>
<feature type="transmembrane region" description="Helical" evidence="5">
    <location>
        <begin position="380"/>
        <end position="402"/>
    </location>
</feature>
<sequence>MADWHVPQGPFDIPDVPNFIPRQLKPYLFILFVLIIQFSSGVYLAAASDMVGTTALMQEDILMAGYASLIGLAINFAVMFRIKFRFSTRTQLVTSGIVLIVANIICAHTTSVPLLVGTCFVAGWFRMQATLACNSTIQLWLTPVRDMAIFFCYVYIIVDSVIQLNGITTVYIIFFSQWEYMHWIMTGLLALMVLLVMILVKPVRGPMFIPLLGIDWIGAILWAGFMLCFTFICVYGNFYDWWDATEIRGATVIGLACLGINLWRATFLHHPYISFRAMRNHNVIRATGIYLVFFTLIATEHVFEHSYAANILGFDETNLIDLNWYVFAGIIAGCAFTYFTFALRKWRYKTMAAIAFVLAACYLACFYFFIDYGIEKEMLFIPLFFRGAASVIISIVFLTSIVQSGLPFQVFPQALTINGFTGAVMGATLGPALIGEFLRHTMAKNASLLSSNIVDFNPAIDHVPIGQLYGMVQTQALVVSMKEIYGWLLITALVSLLIILASYGPVRPFAIFPKWSTVRRSIKHIVRTKGNTGIQSV</sequence>
<evidence type="ECO:0008006" key="8">
    <source>
        <dbReference type="Google" id="ProtNLM"/>
    </source>
</evidence>
<gene>
    <name evidence="6" type="ORF">QHG74_16805</name>
</gene>
<feature type="transmembrane region" description="Helical" evidence="5">
    <location>
        <begin position="484"/>
        <end position="506"/>
    </location>
</feature>
<evidence type="ECO:0000256" key="5">
    <source>
        <dbReference type="SAM" id="Phobius"/>
    </source>
</evidence>
<evidence type="ECO:0000313" key="7">
    <source>
        <dbReference type="Proteomes" id="UP001292913"/>
    </source>
</evidence>
<evidence type="ECO:0000313" key="6">
    <source>
        <dbReference type="EMBL" id="MDY7259372.1"/>
    </source>
</evidence>
<dbReference type="RefSeq" id="WP_258978538.1">
    <property type="nucleotide sequence ID" value="NZ_JARZAK010000011.1"/>
</dbReference>
<comment type="subcellular location">
    <subcellularLocation>
        <location evidence="1">Membrane</location>
        <topology evidence="1">Multi-pass membrane protein</topology>
    </subcellularLocation>
</comment>
<feature type="transmembrane region" description="Helical" evidence="5">
    <location>
        <begin position="244"/>
        <end position="263"/>
    </location>
</feature>
<feature type="transmembrane region" description="Helical" evidence="5">
    <location>
        <begin position="414"/>
        <end position="434"/>
    </location>
</feature>
<evidence type="ECO:0000256" key="3">
    <source>
        <dbReference type="ARBA" id="ARBA00022989"/>
    </source>
</evidence>
<evidence type="ECO:0000256" key="4">
    <source>
        <dbReference type="ARBA" id="ARBA00023136"/>
    </source>
</evidence>
<comment type="caution">
    <text evidence="6">The sequence shown here is derived from an EMBL/GenBank/DDBJ whole genome shotgun (WGS) entry which is preliminary data.</text>
</comment>
<feature type="transmembrane region" description="Helical" evidence="5">
    <location>
        <begin position="27"/>
        <end position="46"/>
    </location>
</feature>
<feature type="transmembrane region" description="Helical" evidence="5">
    <location>
        <begin position="180"/>
        <end position="200"/>
    </location>
</feature>
<keyword evidence="4 5" id="KW-0472">Membrane</keyword>
<accession>A0ABU5HUX5</accession>
<keyword evidence="3 5" id="KW-1133">Transmembrane helix</keyword>
<feature type="transmembrane region" description="Helical" evidence="5">
    <location>
        <begin position="353"/>
        <end position="374"/>
    </location>
</feature>
<evidence type="ECO:0000256" key="1">
    <source>
        <dbReference type="ARBA" id="ARBA00004141"/>
    </source>
</evidence>
<protein>
    <recommendedName>
        <fullName evidence="8">MFS transporter</fullName>
    </recommendedName>
</protein>
<dbReference type="InterPro" id="IPR036259">
    <property type="entry name" value="MFS_trans_sf"/>
</dbReference>
<keyword evidence="7" id="KW-1185">Reference proteome</keyword>